<feature type="compositionally biased region" description="Low complexity" evidence="1">
    <location>
        <begin position="509"/>
        <end position="524"/>
    </location>
</feature>
<feature type="region of interest" description="Disordered" evidence="1">
    <location>
        <begin position="323"/>
        <end position="382"/>
    </location>
</feature>
<evidence type="ECO:0000256" key="1">
    <source>
        <dbReference type="SAM" id="MobiDB-lite"/>
    </source>
</evidence>
<accession>A0ABD6E785</accession>
<name>A0ABD6E785_9BILA</name>
<dbReference type="PANTHER" id="PTHR21669">
    <property type="entry name" value="CAPZ-INTERACTING PROTEIN AND RELATED PROTEINS"/>
    <property type="match status" value="1"/>
</dbReference>
<dbReference type="Pfam" id="PF08729">
    <property type="entry name" value="HUN"/>
    <property type="match status" value="1"/>
</dbReference>
<keyword evidence="4" id="KW-1185">Reference proteome</keyword>
<dbReference type="InterPro" id="IPR014840">
    <property type="entry name" value="HRD"/>
</dbReference>
<feature type="region of interest" description="Disordered" evidence="1">
    <location>
        <begin position="509"/>
        <end position="605"/>
    </location>
</feature>
<feature type="region of interest" description="Disordered" evidence="1">
    <location>
        <begin position="140"/>
        <end position="238"/>
    </location>
</feature>
<dbReference type="Proteomes" id="UP001608902">
    <property type="component" value="Unassembled WGS sequence"/>
</dbReference>
<protein>
    <recommendedName>
        <fullName evidence="2">Hpc2-related domain-containing protein</fullName>
    </recommendedName>
</protein>
<feature type="compositionally biased region" description="Low complexity" evidence="1">
    <location>
        <begin position="324"/>
        <end position="336"/>
    </location>
</feature>
<feature type="compositionally biased region" description="Polar residues" evidence="1">
    <location>
        <begin position="175"/>
        <end position="189"/>
    </location>
</feature>
<proteinExistence type="predicted"/>
<dbReference type="AlphaFoldDB" id="A0ABD6E785"/>
<feature type="domain" description="Hpc2-related" evidence="2">
    <location>
        <begin position="91"/>
        <end position="136"/>
    </location>
</feature>
<evidence type="ECO:0000259" key="2">
    <source>
        <dbReference type="Pfam" id="PF08729"/>
    </source>
</evidence>
<dbReference type="EMBL" id="JBGFUD010001220">
    <property type="protein sequence ID" value="MFH4975959.1"/>
    <property type="molecule type" value="Genomic_DNA"/>
</dbReference>
<reference evidence="3 4" key="1">
    <citation type="submission" date="2024-08" db="EMBL/GenBank/DDBJ databases">
        <title>Gnathostoma spinigerum genome.</title>
        <authorList>
            <person name="Gonzalez-Bertolin B."/>
            <person name="Monzon S."/>
            <person name="Zaballos A."/>
            <person name="Jimenez P."/>
            <person name="Dekumyoy P."/>
            <person name="Varona S."/>
            <person name="Cuesta I."/>
            <person name="Sumanam S."/>
            <person name="Adisakwattana P."/>
            <person name="Gasser R.B."/>
            <person name="Hernandez-Gonzalez A."/>
            <person name="Young N.D."/>
            <person name="Perteguer M.J."/>
        </authorList>
    </citation>
    <scope>NUCLEOTIDE SEQUENCE [LARGE SCALE GENOMIC DNA]</scope>
    <source>
        <strain evidence="3">AL3</strain>
        <tissue evidence="3">Liver</tissue>
    </source>
</reference>
<organism evidence="3 4">
    <name type="scientific">Gnathostoma spinigerum</name>
    <dbReference type="NCBI Taxonomy" id="75299"/>
    <lineage>
        <taxon>Eukaryota</taxon>
        <taxon>Metazoa</taxon>
        <taxon>Ecdysozoa</taxon>
        <taxon>Nematoda</taxon>
        <taxon>Chromadorea</taxon>
        <taxon>Rhabditida</taxon>
        <taxon>Spirurina</taxon>
        <taxon>Gnathostomatomorpha</taxon>
        <taxon>Gnathostomatoidea</taxon>
        <taxon>Gnathostomatidae</taxon>
        <taxon>Gnathostoma</taxon>
    </lineage>
</organism>
<feature type="compositionally biased region" description="Polar residues" evidence="1">
    <location>
        <begin position="200"/>
        <end position="221"/>
    </location>
</feature>
<evidence type="ECO:0000313" key="4">
    <source>
        <dbReference type="Proteomes" id="UP001608902"/>
    </source>
</evidence>
<evidence type="ECO:0000313" key="3">
    <source>
        <dbReference type="EMBL" id="MFH4975959.1"/>
    </source>
</evidence>
<comment type="caution">
    <text evidence="3">The sequence shown here is derived from an EMBL/GenBank/DDBJ whole genome shotgun (WGS) entry which is preliminary data.</text>
</comment>
<feature type="compositionally biased region" description="Polar residues" evidence="1">
    <location>
        <begin position="228"/>
        <end position="238"/>
    </location>
</feature>
<sequence length="622" mass="68292">MDLSLAGSRKKHRDKEKHCIITLDIFKPTKNRCAEFDYEEIRRKHLKEDESSGEDERFHDKEAEELVRRLEEKYGKKRDKKGRKIRFGCADDYMDKTLGYDLDDPFIDDAEAYDEQVPSTMDTIRGGFYVNKGKLEFKSKFDGDDSESDISDSPTMRKSNEKKRRLISEDHESEPTTTAVPQSSPTVKQPSVLDTKRDATNSFCISNEGTREQQYQPQRLSSCGAPPTKTTSDVPVNQSNPTIFLKRRRLIGQPPVAKMTKNTPSPAVKAAMGVKRKLKPPLKKISTLGMGTTEELAVFLKEMTGGDLPLDAALEDVSKELTVSTAKSESKSATSSCTGDDMTVLDADDSQPTSSHSAPCLPVVKRGPGRPPGSTSHEAKTMPQMSEKLASMIDSFKQKTREFGAPEKKIRLPPFLVDLCLRIETQCSLERFNHQQKTRIFDMLANWVCVQRNSLYIRMKTQKEKREVSQVQQASTVTASLTNDANLNKPQQTEALIFGKTAAAATSDSSSLVLPSQTSQSSPSTALLKSPKAQSVNGAATPSTGTPTPIPKVASSDPGIPKQVSVSSSAISQTTPSLHSSQPPFSAFSITNNSNSASKTQNVSQTALHTIKEGTSLSSVQV</sequence>
<gene>
    <name evidence="3" type="ORF">AB6A40_002668</name>
</gene>
<dbReference type="PANTHER" id="PTHR21669:SF28">
    <property type="entry name" value="YEMANUCLEIN"/>
    <property type="match status" value="1"/>
</dbReference>
<feature type="compositionally biased region" description="Polar residues" evidence="1">
    <location>
        <begin position="564"/>
        <end position="605"/>
    </location>
</feature>